<evidence type="ECO:0000256" key="2">
    <source>
        <dbReference type="ARBA" id="ARBA00022485"/>
    </source>
</evidence>
<protein>
    <recommendedName>
        <fullName evidence="10">4-hydroxy-3-methylbut-2-enyl diphosphate reductase</fullName>
    </recommendedName>
</protein>
<organism evidence="9">
    <name type="scientific">marine metagenome</name>
    <dbReference type="NCBI Taxonomy" id="408172"/>
    <lineage>
        <taxon>unclassified sequences</taxon>
        <taxon>metagenomes</taxon>
        <taxon>ecological metagenomes</taxon>
    </lineage>
</organism>
<comment type="pathway">
    <text evidence="7">Isoprenoid biosynthesis; isopentenyl diphosphate biosynthesis via DXP pathway; isopentenyl diphosphate from 1-deoxy-D-xylulose 5-phosphate: step 6/6.</text>
</comment>
<evidence type="ECO:0000256" key="1">
    <source>
        <dbReference type="ARBA" id="ARBA00001966"/>
    </source>
</evidence>
<dbReference type="GO" id="GO:0019288">
    <property type="term" value="P:isopentenyl diphosphate biosynthetic process, methylerythritol 4-phosphate pathway"/>
    <property type="evidence" value="ECO:0007669"/>
    <property type="project" value="InterPro"/>
</dbReference>
<name>A0A382HMX6_9ZZZZ</name>
<keyword evidence="4" id="KW-0560">Oxidoreductase</keyword>
<evidence type="ECO:0000256" key="8">
    <source>
        <dbReference type="ARBA" id="ARBA00046314"/>
    </source>
</evidence>
<dbReference type="EMBL" id="UINC01062231">
    <property type="protein sequence ID" value="SVB88650.1"/>
    <property type="molecule type" value="Genomic_DNA"/>
</dbReference>
<evidence type="ECO:0000313" key="9">
    <source>
        <dbReference type="EMBL" id="SVB88650.1"/>
    </source>
</evidence>
<sequence>VPSVIFRRGLNLKQAVAPALADDYDSAIVNEMISHGFQRSRGRLTVCLAKEFGFCYGVDRAVDYAYQTRMRFPKRVVYLTGEIIHNPHVNDKLRAAGIRFLSDPHEPREPLGPEAVIIIPAFGVTVGELAKYDQLGCTLMDTTCGSVLNVWKNVERYAEDGFTALIHGKVHHEETQATASQALKYPSGRFLVVLDRDQTQLVCDYVRSGGNRQIFLDEFKHATSEGFDPDQHLERIGLANQTTMLMSESLEIGEM</sequence>
<dbReference type="GO" id="GO:0051539">
    <property type="term" value="F:4 iron, 4 sulfur cluster binding"/>
    <property type="evidence" value="ECO:0007669"/>
    <property type="project" value="UniProtKB-KW"/>
</dbReference>
<keyword evidence="6" id="KW-0411">Iron-sulfur</keyword>
<dbReference type="GO" id="GO:0050992">
    <property type="term" value="P:dimethylallyl diphosphate biosynthetic process"/>
    <property type="evidence" value="ECO:0007669"/>
    <property type="project" value="InterPro"/>
</dbReference>
<comment type="cofactor">
    <cofactor evidence="1">
        <name>[4Fe-4S] cluster</name>
        <dbReference type="ChEBI" id="CHEBI:49883"/>
    </cofactor>
</comment>
<evidence type="ECO:0000256" key="4">
    <source>
        <dbReference type="ARBA" id="ARBA00023002"/>
    </source>
</evidence>
<accession>A0A382HMX6</accession>
<gene>
    <name evidence="9" type="ORF">METZ01_LOCUS241504</name>
</gene>
<keyword evidence="3" id="KW-0479">Metal-binding</keyword>
<dbReference type="Gene3D" id="3.40.1010.20">
    <property type="entry name" value="4-hydroxy-3-methylbut-2-enyl diphosphate reductase, catalytic domain"/>
    <property type="match status" value="1"/>
</dbReference>
<dbReference type="GO" id="GO:0051745">
    <property type="term" value="F:4-hydroxy-3-methylbut-2-enyl diphosphate reductase activity"/>
    <property type="evidence" value="ECO:0007669"/>
    <property type="project" value="InterPro"/>
</dbReference>
<dbReference type="Pfam" id="PF02401">
    <property type="entry name" value="LYTB"/>
    <property type="match status" value="1"/>
</dbReference>
<dbReference type="Gene3D" id="3.40.50.11270">
    <property type="match status" value="1"/>
</dbReference>
<dbReference type="AlphaFoldDB" id="A0A382HMX6"/>
<evidence type="ECO:0000256" key="6">
    <source>
        <dbReference type="ARBA" id="ARBA00023014"/>
    </source>
</evidence>
<dbReference type="GO" id="GO:0046872">
    <property type="term" value="F:metal ion binding"/>
    <property type="evidence" value="ECO:0007669"/>
    <property type="project" value="UniProtKB-KW"/>
</dbReference>
<evidence type="ECO:0000256" key="3">
    <source>
        <dbReference type="ARBA" id="ARBA00022723"/>
    </source>
</evidence>
<feature type="non-terminal residue" evidence="9">
    <location>
        <position position="255"/>
    </location>
</feature>
<keyword evidence="5" id="KW-0408">Iron</keyword>
<evidence type="ECO:0000256" key="7">
    <source>
        <dbReference type="ARBA" id="ARBA00046313"/>
    </source>
</evidence>
<evidence type="ECO:0000256" key="5">
    <source>
        <dbReference type="ARBA" id="ARBA00023004"/>
    </source>
</evidence>
<feature type="non-terminal residue" evidence="9">
    <location>
        <position position="1"/>
    </location>
</feature>
<comment type="pathway">
    <text evidence="8">Isoprenoid biosynthesis; dimethylallyl diphosphate biosynthesis; dimethylallyl diphosphate from (2E)-4-hydroxy-3-methylbutenyl diphosphate: step 1/1.</text>
</comment>
<reference evidence="9" key="1">
    <citation type="submission" date="2018-05" db="EMBL/GenBank/DDBJ databases">
        <authorList>
            <person name="Lanie J.A."/>
            <person name="Ng W.-L."/>
            <person name="Kazmierczak K.M."/>
            <person name="Andrzejewski T.M."/>
            <person name="Davidsen T.M."/>
            <person name="Wayne K.J."/>
            <person name="Tettelin H."/>
            <person name="Glass J.I."/>
            <person name="Rusch D."/>
            <person name="Podicherti R."/>
            <person name="Tsui H.-C.T."/>
            <person name="Winkler M.E."/>
        </authorList>
    </citation>
    <scope>NUCLEOTIDE SEQUENCE</scope>
</reference>
<keyword evidence="2" id="KW-0004">4Fe-4S</keyword>
<dbReference type="PANTHER" id="PTHR31619:SF5">
    <property type="entry name" value="4-HYDROXY-3-METHYLBUT-2-ENYL DIPHOSPHATE REDUCTASE, CHLOROPLASTIC"/>
    <property type="match status" value="1"/>
</dbReference>
<evidence type="ECO:0008006" key="10">
    <source>
        <dbReference type="Google" id="ProtNLM"/>
    </source>
</evidence>
<proteinExistence type="predicted"/>
<dbReference type="PANTHER" id="PTHR31619">
    <property type="entry name" value="4-HYDROXY-3-METHYLBUT-2-ENYL DIPHOSPHATE REDUCTASE, CHLOROPLASTIC"/>
    <property type="match status" value="1"/>
</dbReference>
<dbReference type="InterPro" id="IPR003451">
    <property type="entry name" value="LytB/IspH"/>
</dbReference>